<evidence type="ECO:0000256" key="2">
    <source>
        <dbReference type="ARBA" id="ARBA00022692"/>
    </source>
</evidence>
<evidence type="ECO:0000256" key="3">
    <source>
        <dbReference type="ARBA" id="ARBA00022729"/>
    </source>
</evidence>
<evidence type="ECO:0000256" key="5">
    <source>
        <dbReference type="ARBA" id="ARBA00023136"/>
    </source>
</evidence>
<keyword evidence="11" id="KW-1185">Reference proteome</keyword>
<evidence type="ECO:0000313" key="10">
    <source>
        <dbReference type="EMBL" id="DBA23699.1"/>
    </source>
</evidence>
<feature type="domain" description="Fibronectin type-III" evidence="9">
    <location>
        <begin position="158"/>
        <end position="261"/>
    </location>
</feature>
<dbReference type="PANTHER" id="PTHR23037">
    <property type="entry name" value="CYTOKINE RECEPTOR"/>
    <property type="match status" value="1"/>
</dbReference>
<comment type="subcellular location">
    <subcellularLocation>
        <location evidence="1">Membrane</location>
        <topology evidence="1">Single-pass type I membrane protein</topology>
    </subcellularLocation>
</comment>
<dbReference type="PROSITE" id="PS50853">
    <property type="entry name" value="FN3"/>
    <property type="match status" value="1"/>
</dbReference>
<evidence type="ECO:0000259" key="9">
    <source>
        <dbReference type="PROSITE" id="PS50853"/>
    </source>
</evidence>
<evidence type="ECO:0000313" key="11">
    <source>
        <dbReference type="Proteomes" id="UP001181693"/>
    </source>
</evidence>
<dbReference type="Gene3D" id="2.60.40.10">
    <property type="entry name" value="Immunoglobulins"/>
    <property type="match status" value="3"/>
</dbReference>
<organism evidence="10 11">
    <name type="scientific">Pyxicephalus adspersus</name>
    <name type="common">African bullfrog</name>
    <dbReference type="NCBI Taxonomy" id="30357"/>
    <lineage>
        <taxon>Eukaryota</taxon>
        <taxon>Metazoa</taxon>
        <taxon>Chordata</taxon>
        <taxon>Craniata</taxon>
        <taxon>Vertebrata</taxon>
        <taxon>Euteleostomi</taxon>
        <taxon>Amphibia</taxon>
        <taxon>Batrachia</taxon>
        <taxon>Anura</taxon>
        <taxon>Neobatrachia</taxon>
        <taxon>Ranoidea</taxon>
        <taxon>Pyxicephalidae</taxon>
        <taxon>Pyxicephalinae</taxon>
        <taxon>Pyxicephalus</taxon>
    </lineage>
</organism>
<keyword evidence="7" id="KW-0325">Glycoprotein</keyword>
<dbReference type="SUPFAM" id="SSF49265">
    <property type="entry name" value="Fibronectin type III"/>
    <property type="match status" value="3"/>
</dbReference>
<evidence type="ECO:0000256" key="7">
    <source>
        <dbReference type="ARBA" id="ARBA00023180"/>
    </source>
</evidence>
<dbReference type="InterPro" id="IPR025871">
    <property type="entry name" value="GHBP"/>
</dbReference>
<evidence type="ECO:0000256" key="4">
    <source>
        <dbReference type="ARBA" id="ARBA00022989"/>
    </source>
</evidence>
<dbReference type="InterPro" id="IPR015152">
    <property type="entry name" value="Growth/epo_recpt_lig-bind"/>
</dbReference>
<dbReference type="InterPro" id="IPR003961">
    <property type="entry name" value="FN3_dom"/>
</dbReference>
<dbReference type="EMBL" id="DYDO01000006">
    <property type="protein sequence ID" value="DBA23699.1"/>
    <property type="molecule type" value="Genomic_DNA"/>
</dbReference>
<evidence type="ECO:0000256" key="6">
    <source>
        <dbReference type="ARBA" id="ARBA00023170"/>
    </source>
</evidence>
<feature type="transmembrane region" description="Helical" evidence="8">
    <location>
        <begin position="267"/>
        <end position="288"/>
    </location>
</feature>
<keyword evidence="3" id="KW-0732">Signal</keyword>
<keyword evidence="4 8" id="KW-1133">Transmembrane helix</keyword>
<keyword evidence="2 8" id="KW-0812">Transmembrane</keyword>
<evidence type="ECO:0000256" key="1">
    <source>
        <dbReference type="ARBA" id="ARBA00004479"/>
    </source>
</evidence>
<evidence type="ECO:0000256" key="8">
    <source>
        <dbReference type="SAM" id="Phobius"/>
    </source>
</evidence>
<dbReference type="Pfam" id="PF09067">
    <property type="entry name" value="EpoR_lig-bind"/>
    <property type="match status" value="1"/>
</dbReference>
<dbReference type="Pfam" id="PF12772">
    <property type="entry name" value="GHBP"/>
    <property type="match status" value="1"/>
</dbReference>
<reference evidence="10" key="1">
    <citation type="thesis" date="2020" institute="ProQuest LLC" country="789 East Eisenhower Parkway, Ann Arbor, MI, USA">
        <title>Comparative Genomics and Chromosome Evolution.</title>
        <authorList>
            <person name="Mudd A.B."/>
        </authorList>
    </citation>
    <scope>NUCLEOTIDE SEQUENCE</scope>
    <source>
        <strain evidence="10">1538</strain>
        <tissue evidence="10">Blood</tissue>
    </source>
</reference>
<dbReference type="InterPro" id="IPR013783">
    <property type="entry name" value="Ig-like_fold"/>
</dbReference>
<dbReference type="Proteomes" id="UP001181693">
    <property type="component" value="Unassembled WGS sequence"/>
</dbReference>
<accession>A0AAV2ZYJ9</accession>
<name>A0AAV2ZYJ9_PYXAD</name>
<dbReference type="InterPro" id="IPR036116">
    <property type="entry name" value="FN3_sf"/>
</dbReference>
<keyword evidence="6" id="KW-0675">Receptor</keyword>
<protein>
    <recommendedName>
        <fullName evidence="9">Fibronectin type-III domain-containing protein</fullName>
    </recommendedName>
</protein>
<gene>
    <name evidence="10" type="ORF">GDO54_014590</name>
</gene>
<dbReference type="GO" id="GO:0004896">
    <property type="term" value="F:cytokine receptor activity"/>
    <property type="evidence" value="ECO:0007669"/>
    <property type="project" value="TreeGrafter"/>
</dbReference>
<keyword evidence="5 8" id="KW-0472">Membrane</keyword>
<dbReference type="PANTHER" id="PTHR23037:SF46">
    <property type="entry name" value="INTERLEUKIN 5 RECEPTOR SUBUNIT ALPHA"/>
    <property type="match status" value="1"/>
</dbReference>
<proteinExistence type="predicted"/>
<sequence length="627" mass="70492">MCIFLLPRGLNWTDCPDTVSAGENGCYFSKNYTSMWMLYHVRLVSDNVTYYEHTFTFDFDPPGWPRITECRSPQQETFTCHWTYGKFHNLTGSLKLQFRKLGLNWADCPDTVSAGENGCYFNRNYTSVWVVYQVRLVSDNITYYEYSFTVDEIVRPDPPIGLNWTFLNVSQSSLHMDMELSWLPPPTADVKSGWITLEYEVQIKLASATKWKTYDMVSTTYLSIYGLKGGNEYWVRIRCKQKGSYAFSEFSDMLIIQLPLRFTDSPWPLFLITGLFAVVVVLAFFLFCKQKRLKLLILPPVPVPKIKGIDPALLQKGKLDEVSSILASHDSYKQQLCIDDPWVEFIELDLEEQEEKNEGTDTDRLLGEEYPKTHSCLGVKDDDSGRASCCEPDIPETDFSNSEACDGTLDTGQTHNTKDNQADLLCLSEKPKSEEMPMNSQMPYVDKMSTKPEDAELTALFANGTTNVPASTQRIGSKPSMDFYALVSDITPAGRLLLSPGQRIKMENEECSEPAATQSPTTLNIDSPYICESAVTAFCPVNFPTENVPQSPNMDSYFTPESLTAATMSSLVSDKASSYEAPVADYTSVHIINSPQNLVLNTTAPPGKEFTPPCGYMSTDQVNKVMP</sequence>
<dbReference type="GO" id="GO:0009897">
    <property type="term" value="C:external side of plasma membrane"/>
    <property type="evidence" value="ECO:0007669"/>
    <property type="project" value="TreeGrafter"/>
</dbReference>
<dbReference type="AlphaFoldDB" id="A0AAV2ZYJ9"/>
<dbReference type="CDD" id="cd00063">
    <property type="entry name" value="FN3"/>
    <property type="match status" value="1"/>
</dbReference>
<comment type="caution">
    <text evidence="10">The sequence shown here is derived from an EMBL/GenBank/DDBJ whole genome shotgun (WGS) entry which is preliminary data.</text>
</comment>